<dbReference type="Proteomes" id="UP001196413">
    <property type="component" value="Unassembled WGS sequence"/>
</dbReference>
<evidence type="ECO:0000313" key="3">
    <source>
        <dbReference type="Proteomes" id="UP001196413"/>
    </source>
</evidence>
<evidence type="ECO:0000256" key="1">
    <source>
        <dbReference type="SAM" id="MobiDB-lite"/>
    </source>
</evidence>
<sequence length="252" mass="28745">MSANHSFTRDELEKLSRLRSKYSRSVTKKPIIIEPLPSAARSTDEKNRSQHEQRKLATAVVCPNVETAVERVEMLFRSWITERTRRLLRTGGLCVSDSINTIMNQFFRPHSIDENADGELPLPDVDWLNIHKKRLHIFVETIKKPFAAYQRELESKSSEFNWLYVIAATFNLEPNTITNFDKDLLKLICAVLLKLISMVDNVVEDSLFPNNQASDTFVNSLTTMGININVFNTLISKIVGSLEEMPSVDSSK</sequence>
<dbReference type="AlphaFoldDB" id="A0AAD5QXZ5"/>
<evidence type="ECO:0000313" key="2">
    <source>
        <dbReference type="EMBL" id="KAJ1365913.1"/>
    </source>
</evidence>
<name>A0AAD5QXZ5_PARTN</name>
<feature type="region of interest" description="Disordered" evidence="1">
    <location>
        <begin position="33"/>
        <end position="54"/>
    </location>
</feature>
<organism evidence="2 3">
    <name type="scientific">Parelaphostrongylus tenuis</name>
    <name type="common">Meningeal worm</name>
    <dbReference type="NCBI Taxonomy" id="148309"/>
    <lineage>
        <taxon>Eukaryota</taxon>
        <taxon>Metazoa</taxon>
        <taxon>Ecdysozoa</taxon>
        <taxon>Nematoda</taxon>
        <taxon>Chromadorea</taxon>
        <taxon>Rhabditida</taxon>
        <taxon>Rhabditina</taxon>
        <taxon>Rhabditomorpha</taxon>
        <taxon>Strongyloidea</taxon>
        <taxon>Metastrongylidae</taxon>
        <taxon>Parelaphostrongylus</taxon>
    </lineage>
</organism>
<proteinExistence type="predicted"/>
<accession>A0AAD5QXZ5</accession>
<comment type="caution">
    <text evidence="2">The sequence shown here is derived from an EMBL/GenBank/DDBJ whole genome shotgun (WGS) entry which is preliminary data.</text>
</comment>
<reference evidence="2" key="1">
    <citation type="submission" date="2021-06" db="EMBL/GenBank/DDBJ databases">
        <title>Parelaphostrongylus tenuis whole genome reference sequence.</title>
        <authorList>
            <person name="Garwood T.J."/>
            <person name="Larsen P.A."/>
            <person name="Fountain-Jones N.M."/>
            <person name="Garbe J.R."/>
            <person name="Macchietto M.G."/>
            <person name="Kania S.A."/>
            <person name="Gerhold R.W."/>
            <person name="Richards J.E."/>
            <person name="Wolf T.M."/>
        </authorList>
    </citation>
    <scope>NUCLEOTIDE SEQUENCE</scope>
    <source>
        <strain evidence="2">MNPRO001-30</strain>
        <tissue evidence="2">Meninges</tissue>
    </source>
</reference>
<keyword evidence="3" id="KW-1185">Reference proteome</keyword>
<dbReference type="EMBL" id="JAHQIW010005386">
    <property type="protein sequence ID" value="KAJ1365913.1"/>
    <property type="molecule type" value="Genomic_DNA"/>
</dbReference>
<gene>
    <name evidence="2" type="ORF">KIN20_026387</name>
</gene>
<feature type="compositionally biased region" description="Basic and acidic residues" evidence="1">
    <location>
        <begin position="42"/>
        <end position="54"/>
    </location>
</feature>
<protein>
    <submittedName>
        <fullName evidence="2">Uncharacterized protein</fullName>
    </submittedName>
</protein>